<organism evidence="1 2">
    <name type="scientific">Podospora appendiculata</name>
    <dbReference type="NCBI Taxonomy" id="314037"/>
    <lineage>
        <taxon>Eukaryota</taxon>
        <taxon>Fungi</taxon>
        <taxon>Dikarya</taxon>
        <taxon>Ascomycota</taxon>
        <taxon>Pezizomycotina</taxon>
        <taxon>Sordariomycetes</taxon>
        <taxon>Sordariomycetidae</taxon>
        <taxon>Sordariales</taxon>
        <taxon>Podosporaceae</taxon>
        <taxon>Podospora</taxon>
    </lineage>
</organism>
<dbReference type="Proteomes" id="UP001270362">
    <property type="component" value="Unassembled WGS sequence"/>
</dbReference>
<dbReference type="EMBL" id="JAULSO010000003">
    <property type="protein sequence ID" value="KAK3685785.1"/>
    <property type="molecule type" value="Genomic_DNA"/>
</dbReference>
<keyword evidence="2" id="KW-1185">Reference proteome</keyword>
<evidence type="ECO:0000313" key="1">
    <source>
        <dbReference type="EMBL" id="KAK3685785.1"/>
    </source>
</evidence>
<sequence>MSSARSDLTSINQLPNGTLQPGSWLKEHLQVWVSPLENVMSKAIKRGSKVWFPTERRNSRPRYLYLKIGDEPIVHGQNRVVRLEIHPNPSGDHPSIFMILTESGILNISAMNSKRRFAEGSPFNSERDLISVAHTASSGIP</sequence>
<dbReference type="AlphaFoldDB" id="A0AAE0X6M4"/>
<accession>A0AAE0X6M4</accession>
<proteinExistence type="predicted"/>
<comment type="caution">
    <text evidence="1">The sequence shown here is derived from an EMBL/GenBank/DDBJ whole genome shotgun (WGS) entry which is preliminary data.</text>
</comment>
<protein>
    <submittedName>
        <fullName evidence="1">Uncharacterized protein</fullName>
    </submittedName>
</protein>
<reference evidence="1" key="2">
    <citation type="submission" date="2023-06" db="EMBL/GenBank/DDBJ databases">
        <authorList>
            <consortium name="Lawrence Berkeley National Laboratory"/>
            <person name="Haridas S."/>
            <person name="Hensen N."/>
            <person name="Bonometti L."/>
            <person name="Westerberg I."/>
            <person name="Brannstrom I.O."/>
            <person name="Guillou S."/>
            <person name="Cros-Aarteil S."/>
            <person name="Calhoun S."/>
            <person name="Kuo A."/>
            <person name="Mondo S."/>
            <person name="Pangilinan J."/>
            <person name="Riley R."/>
            <person name="Labutti K."/>
            <person name="Andreopoulos B."/>
            <person name="Lipzen A."/>
            <person name="Chen C."/>
            <person name="Yanf M."/>
            <person name="Daum C."/>
            <person name="Ng V."/>
            <person name="Clum A."/>
            <person name="Steindorff A."/>
            <person name="Ohm R."/>
            <person name="Martin F."/>
            <person name="Silar P."/>
            <person name="Natvig D."/>
            <person name="Lalanne C."/>
            <person name="Gautier V."/>
            <person name="Ament-Velasquez S.L."/>
            <person name="Kruys A."/>
            <person name="Hutchinson M.I."/>
            <person name="Powell A.J."/>
            <person name="Barry K."/>
            <person name="Miller A.N."/>
            <person name="Grigoriev I.V."/>
            <person name="Debuchy R."/>
            <person name="Gladieux P."/>
            <person name="Thoren M.H."/>
            <person name="Johannesson H."/>
        </authorList>
    </citation>
    <scope>NUCLEOTIDE SEQUENCE</scope>
    <source>
        <strain evidence="1">CBS 314.62</strain>
    </source>
</reference>
<reference evidence="1" key="1">
    <citation type="journal article" date="2023" name="Mol. Phylogenet. Evol.">
        <title>Genome-scale phylogeny and comparative genomics of the fungal order Sordariales.</title>
        <authorList>
            <person name="Hensen N."/>
            <person name="Bonometti L."/>
            <person name="Westerberg I."/>
            <person name="Brannstrom I.O."/>
            <person name="Guillou S."/>
            <person name="Cros-Aarteil S."/>
            <person name="Calhoun S."/>
            <person name="Haridas S."/>
            <person name="Kuo A."/>
            <person name="Mondo S."/>
            <person name="Pangilinan J."/>
            <person name="Riley R."/>
            <person name="LaButti K."/>
            <person name="Andreopoulos B."/>
            <person name="Lipzen A."/>
            <person name="Chen C."/>
            <person name="Yan M."/>
            <person name="Daum C."/>
            <person name="Ng V."/>
            <person name="Clum A."/>
            <person name="Steindorff A."/>
            <person name="Ohm R.A."/>
            <person name="Martin F."/>
            <person name="Silar P."/>
            <person name="Natvig D.O."/>
            <person name="Lalanne C."/>
            <person name="Gautier V."/>
            <person name="Ament-Velasquez S.L."/>
            <person name="Kruys A."/>
            <person name="Hutchinson M.I."/>
            <person name="Powell A.J."/>
            <person name="Barry K."/>
            <person name="Miller A.N."/>
            <person name="Grigoriev I.V."/>
            <person name="Debuchy R."/>
            <person name="Gladieux P."/>
            <person name="Hiltunen Thoren M."/>
            <person name="Johannesson H."/>
        </authorList>
    </citation>
    <scope>NUCLEOTIDE SEQUENCE</scope>
    <source>
        <strain evidence="1">CBS 314.62</strain>
    </source>
</reference>
<evidence type="ECO:0000313" key="2">
    <source>
        <dbReference type="Proteomes" id="UP001270362"/>
    </source>
</evidence>
<name>A0AAE0X6M4_9PEZI</name>
<gene>
    <name evidence="1" type="ORF">B0T22DRAFT_466516</name>
</gene>